<dbReference type="InterPro" id="IPR036737">
    <property type="entry name" value="OmpA-like_sf"/>
</dbReference>
<dbReference type="InterPro" id="IPR050330">
    <property type="entry name" value="Bact_OuterMem_StrucFunc"/>
</dbReference>
<dbReference type="CDD" id="cd07185">
    <property type="entry name" value="OmpA_C-like"/>
    <property type="match status" value="1"/>
</dbReference>
<dbReference type="InterPro" id="IPR011990">
    <property type="entry name" value="TPR-like_helical_dom_sf"/>
</dbReference>
<dbReference type="InterPro" id="IPR006665">
    <property type="entry name" value="OmpA-like"/>
</dbReference>
<dbReference type="InterPro" id="IPR011042">
    <property type="entry name" value="6-blade_b-propeller_TolB-like"/>
</dbReference>
<dbReference type="HOGENOM" id="CLU_014978_0_0_10"/>
<keyword evidence="3" id="KW-0998">Cell outer membrane</keyword>
<evidence type="ECO:0000313" key="7">
    <source>
        <dbReference type="Proteomes" id="UP000006054"/>
    </source>
</evidence>
<evidence type="ECO:0000256" key="4">
    <source>
        <dbReference type="PROSITE-ProRule" id="PRU00473"/>
    </source>
</evidence>
<dbReference type="SUPFAM" id="SSF82171">
    <property type="entry name" value="DPP6 N-terminal domain-like"/>
    <property type="match status" value="1"/>
</dbReference>
<dbReference type="GO" id="GO:0009279">
    <property type="term" value="C:cell outer membrane"/>
    <property type="evidence" value="ECO:0007669"/>
    <property type="project" value="UniProtKB-SubCell"/>
</dbReference>
<gene>
    <name evidence="6" type="ordered locus">Fleli_3354</name>
</gene>
<dbReference type="SUPFAM" id="SSF48452">
    <property type="entry name" value="TPR-like"/>
    <property type="match status" value="1"/>
</dbReference>
<dbReference type="OrthoDB" id="1488841at2"/>
<dbReference type="eggNOG" id="COG0823">
    <property type="taxonomic scope" value="Bacteria"/>
</dbReference>
<dbReference type="AlphaFoldDB" id="I4ANZ8"/>
<dbReference type="Gene3D" id="3.30.1330.60">
    <property type="entry name" value="OmpA-like domain"/>
    <property type="match status" value="1"/>
</dbReference>
<sequence length="697" mass="77910" precursor="true">MNLKKQSQKGNSIKLFLALGFLFAFFTGCSSVYQKAESEFDRAAYNKAITLYQSYLAKNPAKAAEVNYKIAEAYRRSNRLPMALPYYIKTTEAGTDKLTTGDRDTLRYYTAEALKVNQKYDEAKAQFEDYAKLGINQKLKTLAQSEIENLSTINQIAEANEYVTVVPCDGMNTESSDFAPTKWMNKLVFSSDRRKEATYEGTGQGFYDLYSFETENDISDTTNACIGTVRLWGGEIFNQKGTHDASATFSPDGNNVVFARSGNGDKKGESDKEVSLYTSSLNNGIWSEAKPLSYVNSTYWDGTPHISKDGKTLYFSSNRASSKGGLDIYKASFNERDKTWANVERLGDDINTEGNEMFPYIDEKGRFFFASDGQGGLGGLDIFVQEEMKNPNDTSIIKKIRNVGAPINSAGDDFGLTFTEKDDKGGYFTSKRENPVAKLDSTKIIETNDDIYRFHLDSLDIREVRYVLRGTVEGIDKVENTRDFLSGVELDLNLGNNNVVKVSTDDKGKFLFDTSLVIGKVYDIDVNAAGYLPKNDNAFSMVGRGLDKSKLTQMYTLVYFDTAFVLTKDFFVTGGGEGKDMLPPEIEILYDLNKATLTSDATEKLDNFVVFLKEYLAMYPDAKLIMGSHTDSRGSNGYNQRLSQRRANSAVNYIIAKGVAKDRIKAVGYGENRLKVKNAKTEEEHQLNRRTTVEVAK</sequence>
<dbReference type="InterPro" id="IPR011659">
    <property type="entry name" value="WD40"/>
</dbReference>
<accession>I4ANZ8</accession>
<dbReference type="Pfam" id="PF00691">
    <property type="entry name" value="OmpA"/>
    <property type="match status" value="1"/>
</dbReference>
<name>I4ANZ8_BERLS</name>
<dbReference type="PROSITE" id="PS51257">
    <property type="entry name" value="PROKAR_LIPOPROTEIN"/>
    <property type="match status" value="1"/>
</dbReference>
<dbReference type="PATRIC" id="fig|880071.3.peg.3357"/>
<dbReference type="eggNOG" id="COG2885">
    <property type="taxonomic scope" value="Bacteria"/>
</dbReference>
<keyword evidence="7" id="KW-1185">Reference proteome</keyword>
<dbReference type="Gene3D" id="2.120.10.30">
    <property type="entry name" value="TolB, C-terminal domain"/>
    <property type="match status" value="1"/>
</dbReference>
<dbReference type="InterPro" id="IPR006664">
    <property type="entry name" value="OMP_bac"/>
</dbReference>
<feature type="domain" description="OmpA-like" evidence="5">
    <location>
        <begin position="577"/>
        <end position="697"/>
    </location>
</feature>
<dbReference type="RefSeq" id="WP_014799110.1">
    <property type="nucleotide sequence ID" value="NC_018018.1"/>
</dbReference>
<dbReference type="EMBL" id="CP003345">
    <property type="protein sequence ID" value="AFM05683.1"/>
    <property type="molecule type" value="Genomic_DNA"/>
</dbReference>
<evidence type="ECO:0000256" key="2">
    <source>
        <dbReference type="ARBA" id="ARBA00023136"/>
    </source>
</evidence>
<evidence type="ECO:0000256" key="1">
    <source>
        <dbReference type="ARBA" id="ARBA00004442"/>
    </source>
</evidence>
<evidence type="ECO:0000313" key="6">
    <source>
        <dbReference type="EMBL" id="AFM05683.1"/>
    </source>
</evidence>
<dbReference type="eggNOG" id="COG0457">
    <property type="taxonomic scope" value="Bacteria"/>
</dbReference>
<dbReference type="PRINTS" id="PR01021">
    <property type="entry name" value="OMPADOMAIN"/>
</dbReference>
<dbReference type="PANTHER" id="PTHR30329">
    <property type="entry name" value="STATOR ELEMENT OF FLAGELLAR MOTOR COMPLEX"/>
    <property type="match status" value="1"/>
</dbReference>
<dbReference type="KEGG" id="fli:Fleli_3354"/>
<dbReference type="Pfam" id="PF07676">
    <property type="entry name" value="PD40"/>
    <property type="match status" value="3"/>
</dbReference>
<dbReference type="STRING" id="880071.Fleli_3354"/>
<dbReference type="PANTHER" id="PTHR30329:SF21">
    <property type="entry name" value="LIPOPROTEIN YIAD-RELATED"/>
    <property type="match status" value="1"/>
</dbReference>
<dbReference type="SUPFAM" id="SSF103088">
    <property type="entry name" value="OmpA-like"/>
    <property type="match status" value="1"/>
</dbReference>
<protein>
    <submittedName>
        <fullName evidence="6">Outer membrane protein/peptidoglycan-associated (Lipo)protein</fullName>
    </submittedName>
</protein>
<reference evidence="7" key="1">
    <citation type="submission" date="2012-06" db="EMBL/GenBank/DDBJ databases">
        <title>The complete genome of Flexibacter litoralis DSM 6794.</title>
        <authorList>
            <person name="Lucas S."/>
            <person name="Copeland A."/>
            <person name="Lapidus A."/>
            <person name="Glavina del Rio T."/>
            <person name="Dalin E."/>
            <person name="Tice H."/>
            <person name="Bruce D."/>
            <person name="Goodwin L."/>
            <person name="Pitluck S."/>
            <person name="Peters L."/>
            <person name="Ovchinnikova G."/>
            <person name="Lu M."/>
            <person name="Kyrpides N."/>
            <person name="Mavromatis K."/>
            <person name="Ivanova N."/>
            <person name="Brettin T."/>
            <person name="Detter J.C."/>
            <person name="Han C."/>
            <person name="Larimer F."/>
            <person name="Land M."/>
            <person name="Hauser L."/>
            <person name="Markowitz V."/>
            <person name="Cheng J.-F."/>
            <person name="Hugenholtz P."/>
            <person name="Woyke T."/>
            <person name="Wu D."/>
            <person name="Spring S."/>
            <person name="Lang E."/>
            <person name="Kopitz M."/>
            <person name="Brambilla E."/>
            <person name="Klenk H.-P."/>
            <person name="Eisen J.A."/>
        </authorList>
    </citation>
    <scope>NUCLEOTIDE SEQUENCE [LARGE SCALE GENOMIC DNA]</scope>
    <source>
        <strain evidence="7">ATCC 23117 / DSM 6794 / NBRC 15988 / NCIMB 1366 / Sio-4</strain>
    </source>
</reference>
<proteinExistence type="predicted"/>
<dbReference type="PROSITE" id="PS51123">
    <property type="entry name" value="OMPA_2"/>
    <property type="match status" value="1"/>
</dbReference>
<evidence type="ECO:0000256" key="3">
    <source>
        <dbReference type="ARBA" id="ARBA00023237"/>
    </source>
</evidence>
<dbReference type="Gene3D" id="1.25.40.10">
    <property type="entry name" value="Tetratricopeptide repeat domain"/>
    <property type="match status" value="1"/>
</dbReference>
<organism evidence="6 7">
    <name type="scientific">Bernardetia litoralis (strain ATCC 23117 / DSM 6794 / NBRC 15988 / NCIMB 1366 / Fx l1 / Sio-4)</name>
    <name type="common">Flexibacter litoralis</name>
    <dbReference type="NCBI Taxonomy" id="880071"/>
    <lineage>
        <taxon>Bacteria</taxon>
        <taxon>Pseudomonadati</taxon>
        <taxon>Bacteroidota</taxon>
        <taxon>Cytophagia</taxon>
        <taxon>Cytophagales</taxon>
        <taxon>Bernardetiaceae</taxon>
        <taxon>Bernardetia</taxon>
    </lineage>
</organism>
<comment type="subcellular location">
    <subcellularLocation>
        <location evidence="1">Cell outer membrane</location>
    </subcellularLocation>
</comment>
<evidence type="ECO:0000259" key="5">
    <source>
        <dbReference type="PROSITE" id="PS51123"/>
    </source>
</evidence>
<keyword evidence="2 4" id="KW-0472">Membrane</keyword>
<dbReference type="Proteomes" id="UP000006054">
    <property type="component" value="Chromosome"/>
</dbReference>